<evidence type="ECO:0000313" key="2">
    <source>
        <dbReference type="EMBL" id="KAK9752095.1"/>
    </source>
</evidence>
<dbReference type="AlphaFoldDB" id="A0AAW1MYQ3"/>
<evidence type="ECO:0000256" key="1">
    <source>
        <dbReference type="SAM" id="MobiDB-lite"/>
    </source>
</evidence>
<name>A0AAW1MYQ3_POPJA</name>
<feature type="region of interest" description="Disordered" evidence="1">
    <location>
        <begin position="95"/>
        <end position="125"/>
    </location>
</feature>
<evidence type="ECO:0000313" key="3">
    <source>
        <dbReference type="Proteomes" id="UP001458880"/>
    </source>
</evidence>
<comment type="caution">
    <text evidence="2">The sequence shown here is derived from an EMBL/GenBank/DDBJ whole genome shotgun (WGS) entry which is preliminary data.</text>
</comment>
<keyword evidence="3" id="KW-1185">Reference proteome</keyword>
<dbReference type="Proteomes" id="UP001458880">
    <property type="component" value="Unassembled WGS sequence"/>
</dbReference>
<gene>
    <name evidence="2" type="ORF">QE152_g4482</name>
</gene>
<accession>A0AAW1MYQ3</accession>
<protein>
    <submittedName>
        <fullName evidence="2">Uncharacterized protein</fullName>
    </submittedName>
</protein>
<organism evidence="2 3">
    <name type="scientific">Popillia japonica</name>
    <name type="common">Japanese beetle</name>
    <dbReference type="NCBI Taxonomy" id="7064"/>
    <lineage>
        <taxon>Eukaryota</taxon>
        <taxon>Metazoa</taxon>
        <taxon>Ecdysozoa</taxon>
        <taxon>Arthropoda</taxon>
        <taxon>Hexapoda</taxon>
        <taxon>Insecta</taxon>
        <taxon>Pterygota</taxon>
        <taxon>Neoptera</taxon>
        <taxon>Endopterygota</taxon>
        <taxon>Coleoptera</taxon>
        <taxon>Polyphaga</taxon>
        <taxon>Scarabaeiformia</taxon>
        <taxon>Scarabaeidae</taxon>
        <taxon>Rutelinae</taxon>
        <taxon>Popillia</taxon>
    </lineage>
</organism>
<dbReference type="EMBL" id="JASPKY010000023">
    <property type="protein sequence ID" value="KAK9752095.1"/>
    <property type="molecule type" value="Genomic_DNA"/>
</dbReference>
<proteinExistence type="predicted"/>
<reference evidence="2 3" key="1">
    <citation type="journal article" date="2024" name="BMC Genomics">
        <title>De novo assembly and annotation of Popillia japonica's genome with initial clues to its potential as an invasive pest.</title>
        <authorList>
            <person name="Cucini C."/>
            <person name="Boschi S."/>
            <person name="Funari R."/>
            <person name="Cardaioli E."/>
            <person name="Iannotti N."/>
            <person name="Marturano G."/>
            <person name="Paoli F."/>
            <person name="Bruttini M."/>
            <person name="Carapelli A."/>
            <person name="Frati F."/>
            <person name="Nardi F."/>
        </authorList>
    </citation>
    <scope>NUCLEOTIDE SEQUENCE [LARGE SCALE GENOMIC DNA]</scope>
    <source>
        <strain evidence="2">DMR45628</strain>
    </source>
</reference>
<sequence length="125" mass="15061">MKHFEEEKKDKIDQKVNGYYLRDGPIQWFMYKLTKEIKKKCSEEGEEAEIDQRCDSHYLRDVQHTVLKNKDLQYSRIRASASTSSQYQPEKRIVDHKFEAHSHGTPTIHQRSQSRRNPQKFERIH</sequence>